<feature type="region of interest" description="Disordered" evidence="1">
    <location>
        <begin position="511"/>
        <end position="531"/>
    </location>
</feature>
<dbReference type="CDD" id="cd05162">
    <property type="entry name" value="PWWP"/>
    <property type="match status" value="1"/>
</dbReference>
<feature type="compositionally biased region" description="Basic and acidic residues" evidence="1">
    <location>
        <begin position="482"/>
        <end position="493"/>
    </location>
</feature>
<proteinExistence type="predicted"/>
<evidence type="ECO:0000259" key="2">
    <source>
        <dbReference type="Pfam" id="PF00855"/>
    </source>
</evidence>
<gene>
    <name evidence="3" type="ORF">PVAND_011823</name>
</gene>
<dbReference type="OrthoDB" id="6381815at2759"/>
<feature type="region of interest" description="Disordered" evidence="1">
    <location>
        <begin position="800"/>
        <end position="851"/>
    </location>
</feature>
<protein>
    <recommendedName>
        <fullName evidence="2">PWWP domain-containing protein</fullName>
    </recommendedName>
</protein>
<evidence type="ECO:0000256" key="1">
    <source>
        <dbReference type="SAM" id="MobiDB-lite"/>
    </source>
</evidence>
<accession>A0A9J6CKL3</accession>
<feature type="compositionally biased region" description="Basic and acidic residues" evidence="1">
    <location>
        <begin position="932"/>
        <end position="941"/>
    </location>
</feature>
<evidence type="ECO:0000313" key="4">
    <source>
        <dbReference type="Proteomes" id="UP001107558"/>
    </source>
</evidence>
<dbReference type="SUPFAM" id="SSF63748">
    <property type="entry name" value="Tudor/PWWP/MBT"/>
    <property type="match status" value="1"/>
</dbReference>
<feature type="region of interest" description="Disordered" evidence="1">
    <location>
        <begin position="212"/>
        <end position="240"/>
    </location>
</feature>
<sequence length="1275" mass="141714">MSQSHYKDGEIVWVKWGNSWWPGEVWGTNRVPEDILSSLRKPVIAFVKFLQEDSFEFVRSPNSISAYNCEKKMEYIKKGMDKYRSNNKTMLNFPADVVKAEKLTSGNPNILDSIEAKTFASSKTKLSLNTEVSASPDTTKKNQMSSSSSASTTKKSPGSYNSSVKVQNTASSIQKLNDKKLTCTMCNFSTDRMNLLMMHIKNHSLTILSRVNSLSSSSSETRKPIVSKNASKKSDAEDGIAEDVRKIKESMKELVEHQSQTPLVTKKSRTSALKKDEKITPKSKSQVTKRERKSNIKNIKEDISSLETSTTTTTAEVDDKSKSNDTLGLKNELLADWLDDEDIVVNKMEEEKLLVTPTSIIETETSTGESSRSIRNIPKKQRVSEVYIQPQSTKELNSNIEKSSFEICSSVDNEDVKKIQKNSKRKRVSSDYIIEPERKKLLEEKVDSKLLMATAELLNETEVPNSSNNKITQSPSTFQKSNDIDKRYLPPKERNKRIFRVQRNSPDLTVQHNTLVSGEKVEEKNGKDKSIEEMESKNIVDNDDPKLHVQPSSIASKTELILPHKKKQSSRLLTEIEKHTSPVRETRNNRETPKFEQTFTNVRNKRYRKSNDFQNLNDSNLSIDNPAKVSVEESTSIFSSQNPLRETKDISDEIINSVNFTRDLKRQRSCDSPVNELKLEAKRLRKSNSPQPHPKSIVVACASEAICITSKGTISVARRDSIKTTCANSVVVTSHVIISEALSKQPIVTSIISTTDTTASPKKSISPSVSLPSQQQIPKNVLKIPKENIEEMKKQGLVTVENNRTKLTPKGRQKFKEFQDEQSSTGSISSSTTSSYSSSVSQTSVSKSIDSHEFTKLDENSIINDDKLMPNKTEVLLESKVAITTEQDVEKNEMQKTKEEEVKVIKEICEQDENDNETNQNEATKQIVESTFEEKEVKNENDSIVSETEMSDSVIIDKQNESTKLNEKENGNDNSANEEKEKDKDVDVDMETPIEDANSGGAGLIALQAETFGGPPNCFYLCRPVEGGYEPVDNQILVLNAQNALVPYDGEIVTETVQENLSAYSQLSPNSNIIINTPNGQKIELSHYAIMALQEQADENGIASVELSGEQLELNINGILEAIQSQQQDSNESGEVLSAVLIGEGSDVPLIIESSELPVEVQVRDPSVATQVSETLSKPIMSTTIAPEIAVNSSKTTITESVSKNLNIEDSLASIGVKTAQRANVPKSLELPITVTNPTIAETVNHRKLTTSILGNEAVSESFVVQHADNGSVED</sequence>
<dbReference type="Pfam" id="PF00855">
    <property type="entry name" value="PWWP"/>
    <property type="match status" value="1"/>
</dbReference>
<organism evidence="3 4">
    <name type="scientific">Polypedilum vanderplanki</name>
    <name type="common">Sleeping chironomid midge</name>
    <dbReference type="NCBI Taxonomy" id="319348"/>
    <lineage>
        <taxon>Eukaryota</taxon>
        <taxon>Metazoa</taxon>
        <taxon>Ecdysozoa</taxon>
        <taxon>Arthropoda</taxon>
        <taxon>Hexapoda</taxon>
        <taxon>Insecta</taxon>
        <taxon>Pterygota</taxon>
        <taxon>Neoptera</taxon>
        <taxon>Endopterygota</taxon>
        <taxon>Diptera</taxon>
        <taxon>Nematocera</taxon>
        <taxon>Chironomoidea</taxon>
        <taxon>Chironomidae</taxon>
        <taxon>Chironominae</taxon>
        <taxon>Polypedilum</taxon>
        <taxon>Polypedilum</taxon>
    </lineage>
</organism>
<keyword evidence="4" id="KW-1185">Reference proteome</keyword>
<dbReference type="Gene3D" id="2.30.30.140">
    <property type="match status" value="1"/>
</dbReference>
<feature type="region of interest" description="Disordered" evidence="1">
    <location>
        <begin position="929"/>
        <end position="986"/>
    </location>
</feature>
<feature type="region of interest" description="Disordered" evidence="1">
    <location>
        <begin position="130"/>
        <end position="167"/>
    </location>
</feature>
<dbReference type="InterPro" id="IPR000313">
    <property type="entry name" value="PWWP_dom"/>
</dbReference>
<dbReference type="Proteomes" id="UP001107558">
    <property type="component" value="Chromosome 1"/>
</dbReference>
<feature type="compositionally biased region" description="Basic and acidic residues" evidence="1">
    <location>
        <begin position="958"/>
        <end position="986"/>
    </location>
</feature>
<feature type="region of interest" description="Disordered" evidence="1">
    <location>
        <begin position="461"/>
        <end position="496"/>
    </location>
</feature>
<feature type="compositionally biased region" description="Basic and acidic residues" evidence="1">
    <location>
        <begin position="519"/>
        <end position="531"/>
    </location>
</feature>
<evidence type="ECO:0000313" key="3">
    <source>
        <dbReference type="EMBL" id="KAG5682472.1"/>
    </source>
</evidence>
<dbReference type="EMBL" id="JADBJN010000001">
    <property type="protein sequence ID" value="KAG5682472.1"/>
    <property type="molecule type" value="Genomic_DNA"/>
</dbReference>
<feature type="compositionally biased region" description="Low complexity" evidence="1">
    <location>
        <begin position="141"/>
        <end position="159"/>
    </location>
</feature>
<feature type="region of interest" description="Disordered" evidence="1">
    <location>
        <begin position="254"/>
        <end position="325"/>
    </location>
</feature>
<feature type="compositionally biased region" description="Polar residues" evidence="1">
    <location>
        <begin position="462"/>
        <end position="481"/>
    </location>
</feature>
<feature type="compositionally biased region" description="Low complexity" evidence="1">
    <location>
        <begin position="823"/>
        <end position="848"/>
    </location>
</feature>
<reference evidence="3" key="1">
    <citation type="submission" date="2021-03" db="EMBL/GenBank/DDBJ databases">
        <title>Chromosome level genome of the anhydrobiotic midge Polypedilum vanderplanki.</title>
        <authorList>
            <person name="Yoshida Y."/>
            <person name="Kikawada T."/>
            <person name="Gusev O."/>
        </authorList>
    </citation>
    <scope>NUCLEOTIDE SEQUENCE</scope>
    <source>
        <strain evidence="3">NIAS01</strain>
        <tissue evidence="3">Whole body or cell culture</tissue>
    </source>
</reference>
<dbReference type="AlphaFoldDB" id="A0A9J6CKL3"/>
<comment type="caution">
    <text evidence="3">The sequence shown here is derived from an EMBL/GenBank/DDBJ whole genome shotgun (WGS) entry which is preliminary data.</text>
</comment>
<name>A0A9J6CKL3_POLVA</name>
<feature type="domain" description="PWWP" evidence="2">
    <location>
        <begin position="9"/>
        <end position="86"/>
    </location>
</feature>